<dbReference type="OrthoDB" id="460439at2"/>
<dbReference type="STRING" id="298654.FraEuI1c_3208"/>
<keyword evidence="4" id="KW-1185">Reference proteome</keyword>
<dbReference type="InterPro" id="IPR005545">
    <property type="entry name" value="YCII"/>
</dbReference>
<dbReference type="Pfam" id="PF03795">
    <property type="entry name" value="YCII"/>
    <property type="match status" value="1"/>
</dbReference>
<dbReference type="RefSeq" id="WP_013424339.1">
    <property type="nucleotide sequence ID" value="NC_014666.1"/>
</dbReference>
<protein>
    <submittedName>
        <fullName evidence="3">YCII-related protein</fullName>
    </submittedName>
</protein>
<dbReference type="InterPro" id="IPR051807">
    <property type="entry name" value="Sec-metab_biosynth-assoc"/>
</dbReference>
<dbReference type="InParanoid" id="E3IU28"/>
<dbReference type="HOGENOM" id="CLU_110355_3_1_11"/>
<dbReference type="InterPro" id="IPR011008">
    <property type="entry name" value="Dimeric_a/b-barrel"/>
</dbReference>
<gene>
    <name evidence="3" type="ordered locus">FraEuI1c_3208</name>
</gene>
<comment type="similarity">
    <text evidence="1">Belongs to the YciI family.</text>
</comment>
<evidence type="ECO:0000313" key="4">
    <source>
        <dbReference type="Proteomes" id="UP000002484"/>
    </source>
</evidence>
<sequence>MIVLVLCRDRPGTQELRRTIRPAHLEYMMAARSRLVFGGPLTAEDGLAIGAVFALRVATTSEASRFLAGEPYHQAGVFESVVVHPMRQMVPEDPPGLLDAELDRARAAAADATVSS</sequence>
<name>E3IU28_PSEI1</name>
<dbReference type="EMBL" id="CP002299">
    <property type="protein sequence ID" value="ADP81221.1"/>
    <property type="molecule type" value="Genomic_DNA"/>
</dbReference>
<dbReference type="SUPFAM" id="SSF54909">
    <property type="entry name" value="Dimeric alpha+beta barrel"/>
    <property type="match status" value="1"/>
</dbReference>
<evidence type="ECO:0000259" key="2">
    <source>
        <dbReference type="Pfam" id="PF03795"/>
    </source>
</evidence>
<evidence type="ECO:0000313" key="3">
    <source>
        <dbReference type="EMBL" id="ADP81221.1"/>
    </source>
</evidence>
<evidence type="ECO:0000256" key="1">
    <source>
        <dbReference type="ARBA" id="ARBA00007689"/>
    </source>
</evidence>
<dbReference type="PANTHER" id="PTHR33606">
    <property type="entry name" value="PROTEIN YCII"/>
    <property type="match status" value="1"/>
</dbReference>
<reference evidence="3 4" key="1">
    <citation type="submission" date="2010-10" db="EMBL/GenBank/DDBJ databases">
        <title>Complete sequence of Frankia sp. EuI1c.</title>
        <authorList>
            <consortium name="US DOE Joint Genome Institute"/>
            <person name="Lucas S."/>
            <person name="Copeland A."/>
            <person name="Lapidus A."/>
            <person name="Cheng J.-F."/>
            <person name="Bruce D."/>
            <person name="Goodwin L."/>
            <person name="Pitluck S."/>
            <person name="Chertkov O."/>
            <person name="Detter J.C."/>
            <person name="Han C."/>
            <person name="Tapia R."/>
            <person name="Land M."/>
            <person name="Hauser L."/>
            <person name="Jeffries C."/>
            <person name="Kyrpides N."/>
            <person name="Ivanova N."/>
            <person name="Mikhailova N."/>
            <person name="Beauchemin N."/>
            <person name="Sen A."/>
            <person name="Sur S.A."/>
            <person name="Gtari M."/>
            <person name="Wall L."/>
            <person name="Tisa L."/>
            <person name="Woyke T."/>
        </authorList>
    </citation>
    <scope>NUCLEOTIDE SEQUENCE [LARGE SCALE GENOMIC DNA]</scope>
    <source>
        <strain evidence="4">DSM 45817 / CECT 9037 / EuI1c</strain>
    </source>
</reference>
<proteinExistence type="inferred from homology"/>
<dbReference type="KEGG" id="fri:FraEuI1c_3208"/>
<dbReference type="eggNOG" id="COG2350">
    <property type="taxonomic scope" value="Bacteria"/>
</dbReference>
<accession>E3IU28</accession>
<organism evidence="3 4">
    <name type="scientific">Pseudofrankia inefficax (strain DSM 45817 / CECT 9037 / DDB 130130 / EuI1c)</name>
    <name type="common">Frankia inefficax</name>
    <dbReference type="NCBI Taxonomy" id="298654"/>
    <lineage>
        <taxon>Bacteria</taxon>
        <taxon>Bacillati</taxon>
        <taxon>Actinomycetota</taxon>
        <taxon>Actinomycetes</taxon>
        <taxon>Frankiales</taxon>
        <taxon>Frankiaceae</taxon>
        <taxon>Pseudofrankia</taxon>
    </lineage>
</organism>
<feature type="domain" description="YCII-related" evidence="2">
    <location>
        <begin position="1"/>
        <end position="86"/>
    </location>
</feature>
<dbReference type="Gene3D" id="3.30.70.1060">
    <property type="entry name" value="Dimeric alpha+beta barrel"/>
    <property type="match status" value="1"/>
</dbReference>
<dbReference type="AlphaFoldDB" id="E3IU28"/>
<dbReference type="PANTHER" id="PTHR33606:SF3">
    <property type="entry name" value="PROTEIN YCII"/>
    <property type="match status" value="1"/>
</dbReference>
<dbReference type="Proteomes" id="UP000002484">
    <property type="component" value="Chromosome"/>
</dbReference>